<dbReference type="SMART" id="SM00504">
    <property type="entry name" value="Ubox"/>
    <property type="match status" value="1"/>
</dbReference>
<proteinExistence type="predicted"/>
<gene>
    <name evidence="3" type="ORF">NAES01612_LOCUS12127</name>
</gene>
<protein>
    <recommendedName>
        <fullName evidence="4">U-box domain-containing protein</fullName>
    </recommendedName>
</protein>
<dbReference type="Gene3D" id="3.40.50.410">
    <property type="entry name" value="von Willebrand factor, type A domain"/>
    <property type="match status" value="1"/>
</dbReference>
<dbReference type="Gene3D" id="2.170.16.10">
    <property type="entry name" value="Hedgehog/Intein (Hint) domain"/>
    <property type="match status" value="1"/>
</dbReference>
<dbReference type="SUPFAM" id="SSF53300">
    <property type="entry name" value="vWA-like"/>
    <property type="match status" value="1"/>
</dbReference>
<dbReference type="PANTHER" id="PTHR10579:SF156">
    <property type="entry name" value="VWFA DOMAIN-CONTAINING PROTEIN"/>
    <property type="match status" value="1"/>
</dbReference>
<dbReference type="InterPro" id="IPR051266">
    <property type="entry name" value="CLCR"/>
</dbReference>
<dbReference type="Pfam" id="PF04564">
    <property type="entry name" value="U-box"/>
    <property type="match status" value="1"/>
</dbReference>
<evidence type="ECO:0000259" key="1">
    <source>
        <dbReference type="PROSITE" id="PS50234"/>
    </source>
</evidence>
<name>A0A7S4KVX2_9EUKA</name>
<reference evidence="3" key="1">
    <citation type="submission" date="2021-01" db="EMBL/GenBank/DDBJ databases">
        <authorList>
            <person name="Corre E."/>
            <person name="Pelletier E."/>
            <person name="Niang G."/>
            <person name="Scheremetjew M."/>
            <person name="Finn R."/>
            <person name="Kale V."/>
            <person name="Holt S."/>
            <person name="Cochrane G."/>
            <person name="Meng A."/>
            <person name="Brown T."/>
            <person name="Cohen L."/>
        </authorList>
    </citation>
    <scope>NUCLEOTIDE SEQUENCE</scope>
    <source>
        <strain evidence="3">SoJaBio B1-5/56/2</strain>
    </source>
</reference>
<dbReference type="Pfam" id="PF14624">
    <property type="entry name" value="Vwaint"/>
    <property type="match status" value="1"/>
</dbReference>
<dbReference type="GO" id="GO:0004842">
    <property type="term" value="F:ubiquitin-protein transferase activity"/>
    <property type="evidence" value="ECO:0007669"/>
    <property type="project" value="InterPro"/>
</dbReference>
<dbReference type="SMART" id="SM00327">
    <property type="entry name" value="VWA"/>
    <property type="match status" value="1"/>
</dbReference>
<dbReference type="GO" id="GO:0016567">
    <property type="term" value="P:protein ubiquitination"/>
    <property type="evidence" value="ECO:0007669"/>
    <property type="project" value="InterPro"/>
</dbReference>
<organism evidence="3">
    <name type="scientific">Paramoeba aestuarina</name>
    <dbReference type="NCBI Taxonomy" id="180227"/>
    <lineage>
        <taxon>Eukaryota</taxon>
        <taxon>Amoebozoa</taxon>
        <taxon>Discosea</taxon>
        <taxon>Flabellinia</taxon>
        <taxon>Dactylopodida</taxon>
        <taxon>Paramoebidae</taxon>
        <taxon>Paramoeba</taxon>
    </lineage>
</organism>
<evidence type="ECO:0008006" key="4">
    <source>
        <dbReference type="Google" id="ProtNLM"/>
    </source>
</evidence>
<dbReference type="EMBL" id="HBKR01018458">
    <property type="protein sequence ID" value="CAE2307146.1"/>
    <property type="molecule type" value="Transcribed_RNA"/>
</dbReference>
<feature type="domain" description="U-box" evidence="2">
    <location>
        <begin position="7"/>
        <end position="80"/>
    </location>
</feature>
<dbReference type="CDD" id="cd16655">
    <property type="entry name" value="RING-Ubox_WDSUB1-like"/>
    <property type="match status" value="1"/>
</dbReference>
<dbReference type="PANTHER" id="PTHR10579">
    <property type="entry name" value="CALCIUM-ACTIVATED CHLORIDE CHANNEL REGULATOR"/>
    <property type="match status" value="1"/>
</dbReference>
<dbReference type="Gene3D" id="3.30.40.10">
    <property type="entry name" value="Zinc/RING finger domain, C3HC4 (zinc finger)"/>
    <property type="match status" value="1"/>
</dbReference>
<dbReference type="InterPro" id="IPR036844">
    <property type="entry name" value="Hint_dom_sf"/>
</dbReference>
<feature type="domain" description="VWFA" evidence="1">
    <location>
        <begin position="140"/>
        <end position="339"/>
    </location>
</feature>
<dbReference type="InterPro" id="IPR036465">
    <property type="entry name" value="vWFA_dom_sf"/>
</dbReference>
<dbReference type="SUPFAM" id="SSF57850">
    <property type="entry name" value="RING/U-box"/>
    <property type="match status" value="1"/>
</dbReference>
<dbReference type="InterPro" id="IPR013083">
    <property type="entry name" value="Znf_RING/FYVE/PHD"/>
</dbReference>
<dbReference type="SUPFAM" id="SSF51294">
    <property type="entry name" value="Hedgehog/intein (Hint) domain"/>
    <property type="match status" value="1"/>
</dbReference>
<evidence type="ECO:0000313" key="3">
    <source>
        <dbReference type="EMBL" id="CAE2307146.1"/>
    </source>
</evidence>
<dbReference type="InterPro" id="IPR002035">
    <property type="entry name" value="VWF_A"/>
</dbReference>
<accession>A0A7S4KVX2</accession>
<dbReference type="PROSITE" id="PS50234">
    <property type="entry name" value="VWFA"/>
    <property type="match status" value="1"/>
</dbReference>
<dbReference type="InterPro" id="IPR003613">
    <property type="entry name" value="Ubox_domain"/>
</dbReference>
<dbReference type="Pfam" id="PF00092">
    <property type="entry name" value="VWA"/>
    <property type="match status" value="1"/>
</dbReference>
<evidence type="ECO:0000259" key="2">
    <source>
        <dbReference type="PROSITE" id="PS51698"/>
    </source>
</evidence>
<dbReference type="PROSITE" id="PS51698">
    <property type="entry name" value="U_BOX"/>
    <property type="match status" value="1"/>
</dbReference>
<dbReference type="Pfam" id="PF14623">
    <property type="entry name" value="Vint"/>
    <property type="match status" value="1"/>
</dbReference>
<sequence>MAAEPKDVPDRFLCPITHEIMQDPVGDGRGHFFERKAITDWLSKNDTCPLTRQPLSVVHLTDAIALKKEIELFRGTKSNEASNPPGAVGGVRDVMKLKSFYTKATETPFPLPTGAEEGDEDYFLHVQVDPGNHSKRTPVDVCCVVDVSGSMQITASVQDDSGKQLEDEKLSILCVVKHAVKTIIHALTAEDRLSLVSFSSNAKRVLELTKMNAVGKKKAEAALETMKPSGATNLWDGLHTGMETLRTNNEKGRYSACLLLTDGQPNIEPPLGHLPSLRKYKRQHEHSCSINTFGFGYDIDSELLTGLAAEGGGNYVFTPDGGFVGTAFVNALSNLLSTFAHSVEVVLDPKEGASTVIGKGEDCVLGAYPLERIAGGGAVVKLGCAHFSQPRDFVIPVRIKRGSSANIKDCISVVARYVIYNGTNGKTSLEGEAVYNDIDVQTQLSRLFAADKIRESSVVASYSLSDSQQLLKDCIATIFKSSSKSQGEVKALLKDLTGQATQALSKQEWFARWGRHYLPSLSMSHSSQLCTNFKDPGLQVYGGALFKEIQDKLDTIFLSLPPPQPQQYVAPAGLFARAPRARAPANMANYYNVRGGCFAAHCLVTMGDGSLKKVSEVQRGDVVSTGSGGTASVVCVLKTVFRNSPPMLVSLPGGLQITEYHPVRINGKWEFPIDLVPSAPCSNTPSVCSFVLDRGHVCVVNGVECVGLGHDFKGDVVVEHPFFGSQKVVEAMKIMQGWDRGLIVLQANAFLKSDISNLIERLDLSKEIFEPIETSQEACVC</sequence>
<dbReference type="AlphaFoldDB" id="A0A7S4KVX2"/>
<dbReference type="InterPro" id="IPR032838">
    <property type="entry name" value="Vwaint_dom"/>
</dbReference>
<dbReference type="InterPro" id="IPR039510">
    <property type="entry name" value="Vint_dom"/>
</dbReference>